<dbReference type="EMBL" id="JBBPBN010000034">
    <property type="protein sequence ID" value="KAK9002703.1"/>
    <property type="molecule type" value="Genomic_DNA"/>
</dbReference>
<gene>
    <name evidence="1" type="ORF">V6N11_060286</name>
</gene>
<comment type="caution">
    <text evidence="1">The sequence shown here is derived from an EMBL/GenBank/DDBJ whole genome shotgun (WGS) entry which is preliminary data.</text>
</comment>
<keyword evidence="2" id="KW-1185">Reference proteome</keyword>
<protein>
    <submittedName>
        <fullName evidence="1">Uncharacterized protein</fullName>
    </submittedName>
</protein>
<evidence type="ECO:0000313" key="2">
    <source>
        <dbReference type="Proteomes" id="UP001396334"/>
    </source>
</evidence>
<accession>A0ABR2QPW1</accession>
<dbReference type="Proteomes" id="UP001396334">
    <property type="component" value="Unassembled WGS sequence"/>
</dbReference>
<organism evidence="1 2">
    <name type="scientific">Hibiscus sabdariffa</name>
    <name type="common">roselle</name>
    <dbReference type="NCBI Taxonomy" id="183260"/>
    <lineage>
        <taxon>Eukaryota</taxon>
        <taxon>Viridiplantae</taxon>
        <taxon>Streptophyta</taxon>
        <taxon>Embryophyta</taxon>
        <taxon>Tracheophyta</taxon>
        <taxon>Spermatophyta</taxon>
        <taxon>Magnoliopsida</taxon>
        <taxon>eudicotyledons</taxon>
        <taxon>Gunneridae</taxon>
        <taxon>Pentapetalae</taxon>
        <taxon>rosids</taxon>
        <taxon>malvids</taxon>
        <taxon>Malvales</taxon>
        <taxon>Malvaceae</taxon>
        <taxon>Malvoideae</taxon>
        <taxon>Hibiscus</taxon>
    </lineage>
</organism>
<evidence type="ECO:0000313" key="1">
    <source>
        <dbReference type="EMBL" id="KAK9002703.1"/>
    </source>
</evidence>
<sequence length="119" mass="13701">MGFVLNGRVMSLEMKAGQEVVKLEFCKSRWEIGFSRACDRVVGVLGSMVKEMAVGVDQWKRVLRMKLTEELQLARHIPKTLGRWWNHAREAHQLVQMGLLLARFHQDHGGNSWLMKGNN</sequence>
<reference evidence="1 2" key="1">
    <citation type="journal article" date="2024" name="G3 (Bethesda)">
        <title>Genome assembly of Hibiscus sabdariffa L. provides insights into metabolisms of medicinal natural products.</title>
        <authorList>
            <person name="Kim T."/>
        </authorList>
    </citation>
    <scope>NUCLEOTIDE SEQUENCE [LARGE SCALE GENOMIC DNA]</scope>
    <source>
        <strain evidence="1">TK-2024</strain>
        <tissue evidence="1">Old leaves</tissue>
    </source>
</reference>
<name>A0ABR2QPW1_9ROSI</name>
<proteinExistence type="predicted"/>